<feature type="domain" description="MBD" evidence="7">
    <location>
        <begin position="1"/>
        <end position="62"/>
    </location>
</feature>
<feature type="region of interest" description="Disordered" evidence="6">
    <location>
        <begin position="121"/>
        <end position="187"/>
    </location>
</feature>
<keyword evidence="5" id="KW-0539">Nucleus</keyword>
<reference evidence="8" key="1">
    <citation type="submission" date="2019-10" db="EMBL/GenBank/DDBJ databases">
        <authorList>
            <person name="Zhang R."/>
            <person name="Pan Y."/>
            <person name="Wang J."/>
            <person name="Ma R."/>
            <person name="Yu S."/>
        </authorList>
    </citation>
    <scope>NUCLEOTIDE SEQUENCE</scope>
    <source>
        <strain evidence="8">LA-IB0</strain>
        <tissue evidence="8">Leaf</tissue>
    </source>
</reference>
<organism evidence="8 9">
    <name type="scientific">Buddleja alternifolia</name>
    <dbReference type="NCBI Taxonomy" id="168488"/>
    <lineage>
        <taxon>Eukaryota</taxon>
        <taxon>Viridiplantae</taxon>
        <taxon>Streptophyta</taxon>
        <taxon>Embryophyta</taxon>
        <taxon>Tracheophyta</taxon>
        <taxon>Spermatophyta</taxon>
        <taxon>Magnoliopsida</taxon>
        <taxon>eudicotyledons</taxon>
        <taxon>Gunneridae</taxon>
        <taxon>Pentapetalae</taxon>
        <taxon>asterids</taxon>
        <taxon>lamiids</taxon>
        <taxon>Lamiales</taxon>
        <taxon>Scrophulariaceae</taxon>
        <taxon>Buddlejeae</taxon>
        <taxon>Buddleja</taxon>
    </lineage>
</organism>
<comment type="subcellular location">
    <subcellularLocation>
        <location evidence="1">Nucleus</location>
    </subcellularLocation>
</comment>
<dbReference type="Gene3D" id="3.30.890.10">
    <property type="entry name" value="Methyl-cpg-binding Protein 2, Chain A"/>
    <property type="match status" value="2"/>
</dbReference>
<feature type="domain" description="MBD" evidence="7">
    <location>
        <begin position="63"/>
        <end position="137"/>
    </location>
</feature>
<dbReference type="EMBL" id="WHWC01000006">
    <property type="protein sequence ID" value="KAG8381351.1"/>
    <property type="molecule type" value="Genomic_DNA"/>
</dbReference>
<dbReference type="PANTHER" id="PTHR34067">
    <property type="entry name" value="OS04G0193200 PROTEIN"/>
    <property type="match status" value="1"/>
</dbReference>
<comment type="caution">
    <text evidence="8">The sequence shown here is derived from an EMBL/GenBank/DDBJ whole genome shotgun (WGS) entry which is preliminary data.</text>
</comment>
<dbReference type="Proteomes" id="UP000826271">
    <property type="component" value="Unassembled WGS sequence"/>
</dbReference>
<protein>
    <recommendedName>
        <fullName evidence="7">MBD domain-containing protein</fullName>
    </recommendedName>
</protein>
<keyword evidence="4" id="KW-0804">Transcription</keyword>
<dbReference type="AlphaFoldDB" id="A0AAV6XEI7"/>
<proteinExistence type="predicted"/>
<dbReference type="CDD" id="cd00122">
    <property type="entry name" value="MBD"/>
    <property type="match status" value="1"/>
</dbReference>
<evidence type="ECO:0000256" key="6">
    <source>
        <dbReference type="SAM" id="MobiDB-lite"/>
    </source>
</evidence>
<dbReference type="SUPFAM" id="SSF54171">
    <property type="entry name" value="DNA-binding domain"/>
    <property type="match status" value="2"/>
</dbReference>
<feature type="compositionally biased region" description="Basic and acidic residues" evidence="6">
    <location>
        <begin position="343"/>
        <end position="358"/>
    </location>
</feature>
<dbReference type="GO" id="GO:0003677">
    <property type="term" value="F:DNA binding"/>
    <property type="evidence" value="ECO:0007669"/>
    <property type="project" value="UniProtKB-KW"/>
</dbReference>
<evidence type="ECO:0000313" key="9">
    <source>
        <dbReference type="Proteomes" id="UP000826271"/>
    </source>
</evidence>
<keyword evidence="9" id="KW-1185">Reference proteome</keyword>
<evidence type="ECO:0000256" key="4">
    <source>
        <dbReference type="ARBA" id="ARBA00023163"/>
    </source>
</evidence>
<accession>A0AAV6XEI7</accession>
<evidence type="ECO:0000256" key="3">
    <source>
        <dbReference type="ARBA" id="ARBA00023125"/>
    </source>
</evidence>
<feature type="compositionally biased region" description="Basic and acidic residues" evidence="6">
    <location>
        <begin position="493"/>
        <end position="515"/>
    </location>
</feature>
<feature type="compositionally biased region" description="Basic and acidic residues" evidence="6">
    <location>
        <begin position="121"/>
        <end position="133"/>
    </location>
</feature>
<feature type="compositionally biased region" description="Basic and acidic residues" evidence="6">
    <location>
        <begin position="217"/>
        <end position="251"/>
    </location>
</feature>
<name>A0AAV6XEI7_9LAMI</name>
<feature type="compositionally biased region" description="Polar residues" evidence="6">
    <location>
        <begin position="309"/>
        <end position="318"/>
    </location>
</feature>
<sequence length="653" mass="73349">MGVENPDWLPAGWKVCVKIRSCGKKDKYYVNSSKGLKFNSKPEVLRYLKTSRKDRKPKNPNEVDIEKTVAEKLPPGWIKEIRVKKKGGKTRRDPYYIDPVSGRHFRSMPEVFRYLESKDLEKAESKPDDKDHSQSSSAKAKRQRSIDKKADKILTEHETVKSGPKLARNLEGATMNNVNVSKDNCLEQREEDDSLAIELSDKLQLVSGVEQFPGRTTETRKSVNNKADKSVDDDQRLESGSKVSYVERKEGEDDYVARNLPNKLPKVNGKERNEVGRRQSKRLADIKLKDNVIEDPSFKSGSEGDAVKNINTSEINGTEQRKEETNSIVEGESSKQKYPAHQNKREHSNGKRTSDLPRRTSKRLAQIEVDPSLEVKTSKKARPSDEPQIYPTEKFAKSNDPNELPTKCRTTNPTNSKQQKPVSLPLENISSLTEDRSDGTPYPTNNKQQKPVALPLENLSILKEDRSDGTTNPTNRKQQKPVALPLENLSTLEEDRSDGVDSKVDEKPEKHHLDSSLDDILMDPCIEFAIKTLTGAIPIEDLKKVDESPASSSRASPNQTSASSSILPCGDIWADPCFEFAVKTLTGDTPMDNLPKFRLDNFYTSNYSFSQFDAVKKPSVRQQGVRDPTLPINGSSKKFGLHQGVEGRNGNFV</sequence>
<dbReference type="Pfam" id="PF01429">
    <property type="entry name" value="MBD"/>
    <property type="match status" value="2"/>
</dbReference>
<feature type="compositionally biased region" description="Polar residues" evidence="6">
    <location>
        <begin position="408"/>
        <end position="421"/>
    </location>
</feature>
<dbReference type="InterPro" id="IPR038945">
    <property type="entry name" value="MBD13-like"/>
</dbReference>
<evidence type="ECO:0000259" key="7">
    <source>
        <dbReference type="PROSITE" id="PS50982"/>
    </source>
</evidence>
<keyword evidence="2" id="KW-0805">Transcription regulation</keyword>
<feature type="compositionally biased region" description="Basic and acidic residues" evidence="6">
    <location>
        <begin position="144"/>
        <end position="160"/>
    </location>
</feature>
<gene>
    <name evidence="8" type="ORF">BUALT_Bualt06G0113300</name>
</gene>
<dbReference type="GO" id="GO:0005634">
    <property type="term" value="C:nucleus"/>
    <property type="evidence" value="ECO:0007669"/>
    <property type="project" value="UniProtKB-SubCell"/>
</dbReference>
<evidence type="ECO:0000313" key="8">
    <source>
        <dbReference type="EMBL" id="KAG8381351.1"/>
    </source>
</evidence>
<evidence type="ECO:0000256" key="2">
    <source>
        <dbReference type="ARBA" id="ARBA00023015"/>
    </source>
</evidence>
<dbReference type="PROSITE" id="PS50982">
    <property type="entry name" value="MBD"/>
    <property type="match status" value="2"/>
</dbReference>
<keyword evidence="3" id="KW-0238">DNA-binding</keyword>
<feature type="region of interest" description="Disordered" evidence="6">
    <location>
        <begin position="210"/>
        <end position="515"/>
    </location>
</feature>
<evidence type="ECO:0000256" key="1">
    <source>
        <dbReference type="ARBA" id="ARBA00004123"/>
    </source>
</evidence>
<dbReference type="InterPro" id="IPR001739">
    <property type="entry name" value="Methyl_CpG_DNA-bd"/>
</dbReference>
<evidence type="ECO:0000256" key="5">
    <source>
        <dbReference type="ARBA" id="ARBA00023242"/>
    </source>
</evidence>
<dbReference type="InterPro" id="IPR016177">
    <property type="entry name" value="DNA-bd_dom_sf"/>
</dbReference>
<feature type="compositionally biased region" description="Basic and acidic residues" evidence="6">
    <location>
        <begin position="268"/>
        <end position="292"/>
    </location>
</feature>
<dbReference type="PANTHER" id="PTHR34067:SF22">
    <property type="entry name" value="METHYL-CPG-BINDING DOMAIN-CONTAINING PROTEIN 13-LIKE"/>
    <property type="match status" value="1"/>
</dbReference>